<keyword evidence="3" id="KW-0227">DNA damage</keyword>
<accession>A0ABP8PTA7</accession>
<keyword evidence="5" id="KW-0190">Covalent protein-DNA linkage</keyword>
<dbReference type="InterPro" id="IPR036590">
    <property type="entry name" value="SRAP-like"/>
</dbReference>
<evidence type="ECO:0000256" key="7">
    <source>
        <dbReference type="ARBA" id="ARBA00023239"/>
    </source>
</evidence>
<protein>
    <recommendedName>
        <fullName evidence="8">Abasic site processing protein</fullName>
        <ecNumber evidence="8">3.4.-.-</ecNumber>
    </recommendedName>
</protein>
<name>A0ABP8PTA7_9MICO</name>
<dbReference type="InterPro" id="IPR003738">
    <property type="entry name" value="SRAP"/>
</dbReference>
<dbReference type="PANTHER" id="PTHR13604">
    <property type="entry name" value="DC12-RELATED"/>
    <property type="match status" value="1"/>
</dbReference>
<evidence type="ECO:0000313" key="9">
    <source>
        <dbReference type="EMBL" id="GAA4492498.1"/>
    </source>
</evidence>
<evidence type="ECO:0000256" key="8">
    <source>
        <dbReference type="RuleBase" id="RU364100"/>
    </source>
</evidence>
<organism evidence="9 10">
    <name type="scientific">Microbacterium panaciterrae</name>
    <dbReference type="NCBI Taxonomy" id="985759"/>
    <lineage>
        <taxon>Bacteria</taxon>
        <taxon>Bacillati</taxon>
        <taxon>Actinomycetota</taxon>
        <taxon>Actinomycetes</taxon>
        <taxon>Micrococcales</taxon>
        <taxon>Microbacteriaceae</taxon>
        <taxon>Microbacterium</taxon>
    </lineage>
</organism>
<keyword evidence="6" id="KW-0238">DNA-binding</keyword>
<keyword evidence="4 8" id="KW-0378">Hydrolase</keyword>
<evidence type="ECO:0000256" key="2">
    <source>
        <dbReference type="ARBA" id="ARBA00022670"/>
    </source>
</evidence>
<sequence length="219" mass="24907">MLLTRRKPQEWSADWESRFNIAPTEQIPVLLDSAKTGEMRFERARWSLVPSWSKTLKLGYATHNARAEVLFEKATWKGPIKSHRAIIPASGFFEWTGEKGAKQPWFIHNPDEPMLGFAGLYSWWLDHALAEDDPNRWTLTATIVTSDAVETLAGIHDRNPVILPEHMWEWWMDPSLVGDQTMVDEAVRAGVAAASDLEFYRVAPIKTKDEGPQVIAPIE</sequence>
<evidence type="ECO:0000256" key="4">
    <source>
        <dbReference type="ARBA" id="ARBA00022801"/>
    </source>
</evidence>
<dbReference type="SUPFAM" id="SSF143081">
    <property type="entry name" value="BB1717-like"/>
    <property type="match status" value="1"/>
</dbReference>
<evidence type="ECO:0000256" key="6">
    <source>
        <dbReference type="ARBA" id="ARBA00023125"/>
    </source>
</evidence>
<evidence type="ECO:0000256" key="3">
    <source>
        <dbReference type="ARBA" id="ARBA00022763"/>
    </source>
</evidence>
<reference evidence="10" key="1">
    <citation type="journal article" date="2019" name="Int. J. Syst. Evol. Microbiol.">
        <title>The Global Catalogue of Microorganisms (GCM) 10K type strain sequencing project: providing services to taxonomists for standard genome sequencing and annotation.</title>
        <authorList>
            <consortium name="The Broad Institute Genomics Platform"/>
            <consortium name="The Broad Institute Genome Sequencing Center for Infectious Disease"/>
            <person name="Wu L."/>
            <person name="Ma J."/>
        </authorList>
    </citation>
    <scope>NUCLEOTIDE SEQUENCE [LARGE SCALE GENOMIC DNA]</scope>
    <source>
        <strain evidence="10">JCM 17839</strain>
    </source>
</reference>
<comment type="caution">
    <text evidence="9">The sequence shown here is derived from an EMBL/GenBank/DDBJ whole genome shotgun (WGS) entry which is preliminary data.</text>
</comment>
<gene>
    <name evidence="9" type="ORF">GCM10023171_37680</name>
</gene>
<dbReference type="EC" id="3.4.-.-" evidence="8"/>
<evidence type="ECO:0000256" key="1">
    <source>
        <dbReference type="ARBA" id="ARBA00008136"/>
    </source>
</evidence>
<dbReference type="Pfam" id="PF02586">
    <property type="entry name" value="SRAP"/>
    <property type="match status" value="1"/>
</dbReference>
<dbReference type="Gene3D" id="3.90.1680.10">
    <property type="entry name" value="SOS response associated peptidase-like"/>
    <property type="match status" value="1"/>
</dbReference>
<keyword evidence="2 8" id="KW-0645">Protease</keyword>
<dbReference type="PANTHER" id="PTHR13604:SF0">
    <property type="entry name" value="ABASIC SITE PROCESSING PROTEIN HMCES"/>
    <property type="match status" value="1"/>
</dbReference>
<comment type="similarity">
    <text evidence="1 8">Belongs to the SOS response-associated peptidase family.</text>
</comment>
<evidence type="ECO:0000256" key="5">
    <source>
        <dbReference type="ARBA" id="ARBA00023124"/>
    </source>
</evidence>
<dbReference type="EMBL" id="BAABGP010000037">
    <property type="protein sequence ID" value="GAA4492498.1"/>
    <property type="molecule type" value="Genomic_DNA"/>
</dbReference>
<dbReference type="Proteomes" id="UP001500731">
    <property type="component" value="Unassembled WGS sequence"/>
</dbReference>
<keyword evidence="10" id="KW-1185">Reference proteome</keyword>
<proteinExistence type="inferred from homology"/>
<evidence type="ECO:0000313" key="10">
    <source>
        <dbReference type="Proteomes" id="UP001500731"/>
    </source>
</evidence>
<keyword evidence="7" id="KW-0456">Lyase</keyword>